<feature type="domain" description="Immunity MXAN-0049 protein" evidence="1">
    <location>
        <begin position="36"/>
        <end position="207"/>
    </location>
</feature>
<comment type="caution">
    <text evidence="2">The sequence shown here is derived from an EMBL/GenBank/DDBJ whole genome shotgun (WGS) entry which is preliminary data.</text>
</comment>
<organism evidence="2 3">
    <name type="scientific">Wandonia haliotis</name>
    <dbReference type="NCBI Taxonomy" id="574963"/>
    <lineage>
        <taxon>Bacteria</taxon>
        <taxon>Pseudomonadati</taxon>
        <taxon>Bacteroidota</taxon>
        <taxon>Flavobacteriia</taxon>
        <taxon>Flavobacteriales</taxon>
        <taxon>Crocinitomicaceae</taxon>
        <taxon>Wandonia</taxon>
    </lineage>
</organism>
<dbReference type="Proteomes" id="UP001501126">
    <property type="component" value="Unassembled WGS sequence"/>
</dbReference>
<dbReference type="Pfam" id="PF07791">
    <property type="entry name" value="Imm11"/>
    <property type="match status" value="1"/>
</dbReference>
<proteinExistence type="predicted"/>
<protein>
    <recommendedName>
        <fullName evidence="1">Immunity MXAN-0049 protein domain-containing protein</fullName>
    </recommendedName>
</protein>
<reference evidence="3" key="1">
    <citation type="journal article" date="2019" name="Int. J. Syst. Evol. Microbiol.">
        <title>The Global Catalogue of Microorganisms (GCM) 10K type strain sequencing project: providing services to taxonomists for standard genome sequencing and annotation.</title>
        <authorList>
            <consortium name="The Broad Institute Genomics Platform"/>
            <consortium name="The Broad Institute Genome Sequencing Center for Infectious Disease"/>
            <person name="Wu L."/>
            <person name="Ma J."/>
        </authorList>
    </citation>
    <scope>NUCLEOTIDE SEQUENCE [LARGE SCALE GENOMIC DNA]</scope>
    <source>
        <strain evidence="3">JCM 16083</strain>
    </source>
</reference>
<keyword evidence="3" id="KW-1185">Reference proteome</keyword>
<evidence type="ECO:0000313" key="2">
    <source>
        <dbReference type="EMBL" id="GAA0876011.1"/>
    </source>
</evidence>
<name>A0ABP3Y362_9FLAO</name>
<accession>A0ABP3Y362</accession>
<evidence type="ECO:0000313" key="3">
    <source>
        <dbReference type="Proteomes" id="UP001501126"/>
    </source>
</evidence>
<evidence type="ECO:0000259" key="1">
    <source>
        <dbReference type="Pfam" id="PF07791"/>
    </source>
</evidence>
<dbReference type="EMBL" id="BAAAFH010000020">
    <property type="protein sequence ID" value="GAA0876011.1"/>
    <property type="molecule type" value="Genomic_DNA"/>
</dbReference>
<dbReference type="InterPro" id="IPR012433">
    <property type="entry name" value="Imm11"/>
</dbReference>
<dbReference type="RefSeq" id="WP_343788106.1">
    <property type="nucleotide sequence ID" value="NZ_BAAAFH010000020.1"/>
</dbReference>
<sequence>MNLYTLGYSAKYMIGNGDSQVFCPMAKDEIKSFTNGYPDIKTPLIFELHKKAKLTNCLSQGAIASGGLLIDDKTKDLLADFILIKHKFYPTEIIGKKNEIIKNYYWLQIEEDLTGEIDYEKSIFYETNGVSNIGEIKIDSYQWYQKQKAEKGWKFGLNAKLIVLKSDSKLINYDLFRLFPFEYKLIMSERLKSAIVENKLTGFDTEKYNKVGW</sequence>
<gene>
    <name evidence="2" type="ORF">GCM10009118_24210</name>
</gene>